<feature type="transmembrane region" description="Helical" evidence="9">
    <location>
        <begin position="1010"/>
        <end position="1032"/>
    </location>
</feature>
<feature type="transmembrane region" description="Helical" evidence="9">
    <location>
        <begin position="367"/>
        <end position="387"/>
    </location>
</feature>
<evidence type="ECO:0000313" key="10">
    <source>
        <dbReference type="EMBL" id="MBY8821453.1"/>
    </source>
</evidence>
<evidence type="ECO:0000256" key="3">
    <source>
        <dbReference type="ARBA" id="ARBA00022448"/>
    </source>
</evidence>
<dbReference type="PANTHER" id="PTHR32063">
    <property type="match status" value="1"/>
</dbReference>
<dbReference type="Gene3D" id="1.20.1640.10">
    <property type="entry name" value="Multidrug efflux transporter AcrB transmembrane domain"/>
    <property type="match status" value="2"/>
</dbReference>
<dbReference type="PRINTS" id="PR00702">
    <property type="entry name" value="ACRIFLAVINRP"/>
</dbReference>
<evidence type="ECO:0000256" key="7">
    <source>
        <dbReference type="ARBA" id="ARBA00022989"/>
    </source>
</evidence>
<feature type="transmembrane region" description="Helical" evidence="9">
    <location>
        <begin position="546"/>
        <end position="563"/>
    </location>
</feature>
<comment type="subcellular location">
    <subcellularLocation>
        <location evidence="1 9">Cell inner membrane</location>
        <topology evidence="1 9">Multi-pass membrane protein</topology>
    </subcellularLocation>
</comment>
<feature type="transmembrane region" description="Helical" evidence="9">
    <location>
        <begin position="877"/>
        <end position="896"/>
    </location>
</feature>
<keyword evidence="8 9" id="KW-0472">Membrane</keyword>
<proteinExistence type="inferred from homology"/>
<dbReference type="Gene3D" id="3.30.2090.10">
    <property type="entry name" value="Multidrug efflux transporter AcrB TolC docking domain, DN and DC subdomains"/>
    <property type="match status" value="2"/>
</dbReference>
<dbReference type="Gene3D" id="3.30.70.1320">
    <property type="entry name" value="Multidrug efflux transporter AcrB pore domain like"/>
    <property type="match status" value="1"/>
</dbReference>
<gene>
    <name evidence="10" type="ORF">K7G82_04065</name>
</gene>
<feature type="transmembrane region" description="Helical" evidence="9">
    <location>
        <begin position="975"/>
        <end position="998"/>
    </location>
</feature>
<dbReference type="NCBIfam" id="TIGR00915">
    <property type="entry name" value="2A0602"/>
    <property type="match status" value="1"/>
</dbReference>
<feature type="transmembrane region" description="Helical" evidence="9">
    <location>
        <begin position="903"/>
        <end position="923"/>
    </location>
</feature>
<dbReference type="InterPro" id="IPR004764">
    <property type="entry name" value="MdtF-like"/>
</dbReference>
<evidence type="ECO:0000313" key="11">
    <source>
        <dbReference type="Proteomes" id="UP000706039"/>
    </source>
</evidence>
<evidence type="ECO:0000256" key="8">
    <source>
        <dbReference type="ARBA" id="ARBA00023136"/>
    </source>
</evidence>
<feature type="transmembrane region" description="Helical" evidence="9">
    <location>
        <begin position="929"/>
        <end position="954"/>
    </location>
</feature>
<evidence type="ECO:0000256" key="5">
    <source>
        <dbReference type="ARBA" id="ARBA00022519"/>
    </source>
</evidence>
<keyword evidence="3 9" id="KW-0813">Transport</keyword>
<feature type="transmembrane region" description="Helical" evidence="9">
    <location>
        <begin position="393"/>
        <end position="414"/>
    </location>
</feature>
<sequence length="1057" mass="113454">MAPRFFIDRPVFAWVIALGILLAGVIALRGLPIEQYPTVAPPSLAINVTYPGADAATLEQNVTQVIEQELNGVEGFLYMASTSNSNGTATITITFDAGTDIDIAQMNVQNRLRRVEQRLPEDVRRQGIQVNEANPGFLLIVAITSKSGGTPTLELGNFASTRIVDELRRVEGVGNIQAFSSEYAMRIWLDPAKLATYNLSAAEALAAVQEQNSQSPGGQLGDQPIARGTEINATIKTQSRFTTPEQFAAIILRANPDGSAVTLGDVGRVELGAQSYLFGTELNGKPMAGLAVQLTSGSNALQAAEGVKARMAELEKGFPPDITWSVPYDTTPFITISVEEVVKTLVEAMALVFLVMFLFLQNFRATIIPTVVVPIALAGACLGLWMFGFSINVLTLFGMVLAIGILVDDAIVVIENVERIMRDEGLSPYDATVKAMGQITSAIIGITLVLIAVFIPMAFFPGSTGGIYRQFSVTLAISIAFSALLALTLTPALCAALLKPHDPDHAESANRFQAGLNRFFGRFNDWFGRTTDRYQGRVGKILSAPLRWLVVFVALVGITFILFQRLPGGFLPQEDQGFVITVIQAPPGATRERTDVAIGEAKKFFESQPQVKNMVFVRGFSFFGQGQSNAMGFISLHPWDERKGQENSADTLAGKALGALMQIKEAMVFTLNPPSIPELGTASGFTFKLEDRGGNGAAALLQARNQMLGMASQSPVLAGVRPEGQEDAPQLRVDIDRIKARALGLSVGDVNATLAIAFGSAYANDFTRDGRVLRVLLQADAAYRMTPQDVLDLKARNAQGEMVPFGAFTTVDWTAGPPQLQRYNGYPAMTISGTPAPGRSTGEAMAEMERLASQLPAGFTFEWTGISYEEQQSAGQIGLLLGLSLVVVFLLLAALYESWSVPISVLLVVPLGVLGAVLFSMLRGLNADIYFNVGLITIIGLAAKNAILIVEFAIEQEAEGKSTLDAVMEAVKLRLRPIIMTSLAFILGMVPLVIASGAGAASRRAVGTGVMGGMIAATIFGIFFIPLFYLAVRRWISKRRPPAPSEKGHHEPEAGHA</sequence>
<dbReference type="InterPro" id="IPR027463">
    <property type="entry name" value="AcrB_DN_DC_subdom"/>
</dbReference>
<comment type="caution">
    <text evidence="10">The sequence shown here is derived from an EMBL/GenBank/DDBJ whole genome shotgun (WGS) entry which is preliminary data.</text>
</comment>
<dbReference type="PANTHER" id="PTHR32063:SF10">
    <property type="entry name" value="EFFLUX PUMP MEMBRANE TRANSPORTER"/>
    <property type="match status" value="1"/>
</dbReference>
<protein>
    <recommendedName>
        <fullName evidence="9">Efflux pump membrane transporter</fullName>
    </recommendedName>
</protein>
<dbReference type="RefSeq" id="WP_222989008.1">
    <property type="nucleotide sequence ID" value="NZ_JAINVV010000003.1"/>
</dbReference>
<feature type="transmembrane region" description="Helical" evidence="9">
    <location>
        <begin position="341"/>
        <end position="360"/>
    </location>
</feature>
<feature type="transmembrane region" description="Helical" evidence="9">
    <location>
        <begin position="471"/>
        <end position="498"/>
    </location>
</feature>
<dbReference type="Gene3D" id="3.30.70.1440">
    <property type="entry name" value="Multidrug efflux transporter AcrB pore domain"/>
    <property type="match status" value="1"/>
</dbReference>
<dbReference type="Gene3D" id="3.30.70.1430">
    <property type="entry name" value="Multidrug efflux transporter AcrB pore domain"/>
    <property type="match status" value="2"/>
</dbReference>
<evidence type="ECO:0000256" key="6">
    <source>
        <dbReference type="ARBA" id="ARBA00022692"/>
    </source>
</evidence>
<keyword evidence="6 9" id="KW-0812">Transmembrane</keyword>
<evidence type="ECO:0000256" key="1">
    <source>
        <dbReference type="ARBA" id="ARBA00004429"/>
    </source>
</evidence>
<reference evidence="10 11" key="1">
    <citation type="submission" date="2021-08" db="EMBL/GenBank/DDBJ databases">
        <authorList>
            <person name="Tuo L."/>
        </authorList>
    </citation>
    <scope>NUCLEOTIDE SEQUENCE [LARGE SCALE GENOMIC DNA]</scope>
    <source>
        <strain evidence="10 11">JCM 31229</strain>
    </source>
</reference>
<evidence type="ECO:0000256" key="9">
    <source>
        <dbReference type="RuleBase" id="RU364070"/>
    </source>
</evidence>
<dbReference type="EMBL" id="JAINVV010000003">
    <property type="protein sequence ID" value="MBY8821453.1"/>
    <property type="molecule type" value="Genomic_DNA"/>
</dbReference>
<keyword evidence="5 9" id="KW-0997">Cell inner membrane</keyword>
<dbReference type="InterPro" id="IPR001036">
    <property type="entry name" value="Acrflvin-R"/>
</dbReference>
<keyword evidence="11" id="KW-1185">Reference proteome</keyword>
<dbReference type="NCBIfam" id="NF000282">
    <property type="entry name" value="RND_permease_1"/>
    <property type="match status" value="1"/>
</dbReference>
<keyword evidence="4" id="KW-1003">Cell membrane</keyword>
<dbReference type="SUPFAM" id="SSF82866">
    <property type="entry name" value="Multidrug efflux transporter AcrB transmembrane domain"/>
    <property type="match status" value="2"/>
</dbReference>
<name>A0ABS7PJI6_9SPHN</name>
<dbReference type="Proteomes" id="UP000706039">
    <property type="component" value="Unassembled WGS sequence"/>
</dbReference>
<organism evidence="10 11">
    <name type="scientific">Sphingomonas colocasiae</name>
    <dbReference type="NCBI Taxonomy" id="1848973"/>
    <lineage>
        <taxon>Bacteria</taxon>
        <taxon>Pseudomonadati</taxon>
        <taxon>Pseudomonadota</taxon>
        <taxon>Alphaproteobacteria</taxon>
        <taxon>Sphingomonadales</taxon>
        <taxon>Sphingomonadaceae</taxon>
        <taxon>Sphingomonas</taxon>
    </lineage>
</organism>
<dbReference type="SUPFAM" id="SSF82693">
    <property type="entry name" value="Multidrug efflux transporter AcrB pore domain, PN1, PN2, PC1 and PC2 subdomains"/>
    <property type="match status" value="3"/>
</dbReference>
<evidence type="ECO:0000256" key="4">
    <source>
        <dbReference type="ARBA" id="ARBA00022475"/>
    </source>
</evidence>
<comment type="similarity">
    <text evidence="2 9">Belongs to the resistance-nodulation-cell division (RND) (TC 2.A.6) family.</text>
</comment>
<dbReference type="SUPFAM" id="SSF82714">
    <property type="entry name" value="Multidrug efflux transporter AcrB TolC docking domain, DN and DC subdomains"/>
    <property type="match status" value="2"/>
</dbReference>
<keyword evidence="7 9" id="KW-1133">Transmembrane helix</keyword>
<comment type="caution">
    <text evidence="9">Lacks conserved residue(s) required for the propagation of feature annotation.</text>
</comment>
<accession>A0ABS7PJI6</accession>
<feature type="transmembrane region" description="Helical" evidence="9">
    <location>
        <begin position="435"/>
        <end position="459"/>
    </location>
</feature>
<evidence type="ECO:0000256" key="2">
    <source>
        <dbReference type="ARBA" id="ARBA00010942"/>
    </source>
</evidence>
<dbReference type="Pfam" id="PF00873">
    <property type="entry name" value="ACR_tran"/>
    <property type="match status" value="1"/>
</dbReference>